<keyword evidence="4" id="KW-1185">Reference proteome</keyword>
<dbReference type="STRING" id="48467.SAMN02745166_02050"/>
<dbReference type="InterPro" id="IPR001296">
    <property type="entry name" value="Glyco_trans_1"/>
</dbReference>
<feature type="domain" description="Glycosyltransferase subfamily 4-like N-terminal" evidence="2">
    <location>
        <begin position="17"/>
        <end position="205"/>
    </location>
</feature>
<dbReference type="PANTHER" id="PTHR45947:SF3">
    <property type="entry name" value="SULFOQUINOVOSYL TRANSFERASE SQD2"/>
    <property type="match status" value="1"/>
</dbReference>
<sequence length="427" mass="47830">MAARIIHVPRRFVSHEWGGTETVITEIARQQKQAGFEPRIITSMALAHEAHEIIQGIEVQRHRHCYPFFGLTDAEKAALDKKGGNLLSLPLFGALMREQDVRLFHAHSLKRLGGMVATAARLRRKPLVVSLHGGVFDVPAEEMQTMIQPISGKFEWGRLFGAVFRSRQLLDDADMIICVGQSELEAAQKKLQHNRIDYLPNGVESHRFTQGEGARFRAAHGIPQDAFLVMNISRIDAQKNQMVLVNAFSDLAKEDASAHLVLIGPETQPDYAAKLRARIAELGLATRIHLLPGLRNDDPALLDAYQACNVFVLPSMHEPFGIVVLEAWSAGKPVIASHVGGLKTLINHQRDGLFFHDEADLTAALRELKAHPERCLALGQAGQMEARTHYDWKRIHQRLETLYQQAEEHHNGRYRSVSAPTYSTRHV</sequence>
<name>A0A1T4XUK4_9BACT</name>
<reference evidence="4" key="1">
    <citation type="submission" date="2017-02" db="EMBL/GenBank/DDBJ databases">
        <authorList>
            <person name="Varghese N."/>
            <person name="Submissions S."/>
        </authorList>
    </citation>
    <scope>NUCLEOTIDE SEQUENCE [LARGE SCALE GENOMIC DNA]</scope>
    <source>
        <strain evidence="4">ATCC 700200</strain>
    </source>
</reference>
<organism evidence="3 4">
    <name type="scientific">Prosthecobacter debontii</name>
    <dbReference type="NCBI Taxonomy" id="48467"/>
    <lineage>
        <taxon>Bacteria</taxon>
        <taxon>Pseudomonadati</taxon>
        <taxon>Verrucomicrobiota</taxon>
        <taxon>Verrucomicrobiia</taxon>
        <taxon>Verrucomicrobiales</taxon>
        <taxon>Verrucomicrobiaceae</taxon>
        <taxon>Prosthecobacter</taxon>
    </lineage>
</organism>
<dbReference type="CDD" id="cd03801">
    <property type="entry name" value="GT4_PimA-like"/>
    <property type="match status" value="1"/>
</dbReference>
<dbReference type="PANTHER" id="PTHR45947">
    <property type="entry name" value="SULFOQUINOVOSYL TRANSFERASE SQD2"/>
    <property type="match status" value="1"/>
</dbReference>
<gene>
    <name evidence="3" type="ORF">SAMN02745166_02050</name>
</gene>
<feature type="domain" description="Glycosyl transferase family 1" evidence="1">
    <location>
        <begin position="216"/>
        <end position="383"/>
    </location>
</feature>
<dbReference type="Pfam" id="PF00534">
    <property type="entry name" value="Glycos_transf_1"/>
    <property type="match status" value="1"/>
</dbReference>
<keyword evidence="3" id="KW-0808">Transferase</keyword>
<dbReference type="RefSeq" id="WP_078813257.1">
    <property type="nucleotide sequence ID" value="NZ_FUYE01000005.1"/>
</dbReference>
<dbReference type="Gene3D" id="3.40.50.2000">
    <property type="entry name" value="Glycogen Phosphorylase B"/>
    <property type="match status" value="2"/>
</dbReference>
<evidence type="ECO:0000259" key="2">
    <source>
        <dbReference type="Pfam" id="PF13439"/>
    </source>
</evidence>
<dbReference type="SUPFAM" id="SSF53756">
    <property type="entry name" value="UDP-Glycosyltransferase/glycogen phosphorylase"/>
    <property type="match status" value="1"/>
</dbReference>
<dbReference type="EMBL" id="FUYE01000005">
    <property type="protein sequence ID" value="SKA93184.1"/>
    <property type="molecule type" value="Genomic_DNA"/>
</dbReference>
<dbReference type="OrthoDB" id="9795068at2"/>
<proteinExistence type="predicted"/>
<evidence type="ECO:0000259" key="1">
    <source>
        <dbReference type="Pfam" id="PF00534"/>
    </source>
</evidence>
<evidence type="ECO:0000313" key="3">
    <source>
        <dbReference type="EMBL" id="SKA93184.1"/>
    </source>
</evidence>
<dbReference type="Pfam" id="PF13439">
    <property type="entry name" value="Glyco_transf_4"/>
    <property type="match status" value="1"/>
</dbReference>
<dbReference type="InterPro" id="IPR050194">
    <property type="entry name" value="Glycosyltransferase_grp1"/>
</dbReference>
<evidence type="ECO:0000313" key="4">
    <source>
        <dbReference type="Proteomes" id="UP000190774"/>
    </source>
</evidence>
<dbReference type="AlphaFoldDB" id="A0A1T4XUK4"/>
<dbReference type="InterPro" id="IPR028098">
    <property type="entry name" value="Glyco_trans_4-like_N"/>
</dbReference>
<protein>
    <submittedName>
        <fullName evidence="3">Glycosyltransferase involved in cell wall bisynthesis</fullName>
    </submittedName>
</protein>
<dbReference type="GO" id="GO:0016758">
    <property type="term" value="F:hexosyltransferase activity"/>
    <property type="evidence" value="ECO:0007669"/>
    <property type="project" value="TreeGrafter"/>
</dbReference>
<accession>A0A1T4XUK4</accession>
<dbReference type="Proteomes" id="UP000190774">
    <property type="component" value="Unassembled WGS sequence"/>
</dbReference>